<gene>
    <name evidence="4" type="ORF">AADV58_15245</name>
</gene>
<dbReference type="PRINTS" id="PR00811">
    <property type="entry name" value="BCTERIALGSPD"/>
</dbReference>
<dbReference type="PANTHER" id="PTHR30332">
    <property type="entry name" value="PROBABLE GENERAL SECRETION PATHWAY PROTEIN D"/>
    <property type="match status" value="1"/>
</dbReference>
<accession>A0ABZ2XFF4</accession>
<dbReference type="PANTHER" id="PTHR30332:SF17">
    <property type="entry name" value="TYPE IV PILIATION SYSTEM PROTEIN DR_0774-RELATED"/>
    <property type="match status" value="1"/>
</dbReference>
<feature type="signal peptide" evidence="2">
    <location>
        <begin position="1"/>
        <end position="16"/>
    </location>
</feature>
<dbReference type="Gene3D" id="3.55.50.30">
    <property type="match status" value="1"/>
</dbReference>
<comment type="similarity">
    <text evidence="1">Belongs to the bacterial secretin family.</text>
</comment>
<evidence type="ECO:0000256" key="1">
    <source>
        <dbReference type="RuleBase" id="RU004003"/>
    </source>
</evidence>
<dbReference type="Pfam" id="PF00263">
    <property type="entry name" value="Secretin"/>
    <property type="match status" value="1"/>
</dbReference>
<keyword evidence="2" id="KW-0732">Signal</keyword>
<evidence type="ECO:0000313" key="5">
    <source>
        <dbReference type="Proteomes" id="UP001479520"/>
    </source>
</evidence>
<evidence type="ECO:0000313" key="4">
    <source>
        <dbReference type="EMBL" id="WZJ21286.1"/>
    </source>
</evidence>
<dbReference type="InterPro" id="IPR001775">
    <property type="entry name" value="GspD/PilQ"/>
</dbReference>
<sequence length="518" mass="56520">MYQAMMILPLMLIAVACSTATPTSTRQGHLRLTHPAGPIPEIVDHPAPTIEPAVDAVYSVTVSDVPVRDLLFALARDADIDIDIAPEITGKITLKASRQPLPVLLDRISRQVPLRFDFTAGGLLILPDTPYFAHYPVDYVNLGRTVSSTVANKMQIGDAGEGGSGGSLSNTRIENVGAHRFWDGLEKNLDRLMKTSAAQIDKTAPPRLIVDAEAGLITAYATQAEHRQIRRFVDRVTTAARRQVMIEATIVEVTLSDGYQQGIDWSGLVRGGVFSLAGNALKGSVNLSYNRDDNPRALISLLERFGTSRVLSSPRLSVLNNQAALLRVVENYVYFQVKADTTTTANVGTTTTYTTTPQTVSVGLVMGVTPQIASDDSILLNIRPSITSIDREVPDPNPDLRRNGIENLVPMIRTREIESVMRIANGQTAVLGGLMEDRADYQSQRVPILSDIPLAGEAFNNRNNRTRKTELVIFLRPVVIRDPGLRGDYAALADRLPGDDFFAPPAHARPFKPLSITE</sequence>
<feature type="domain" description="Type II/III secretion system secretin-like" evidence="3">
    <location>
        <begin position="302"/>
        <end position="481"/>
    </location>
</feature>
<feature type="chain" id="PRO_5046528363" evidence="2">
    <location>
        <begin position="17"/>
        <end position="518"/>
    </location>
</feature>
<keyword evidence="5" id="KW-1185">Reference proteome</keyword>
<evidence type="ECO:0000259" key="3">
    <source>
        <dbReference type="Pfam" id="PF00263"/>
    </source>
</evidence>
<reference evidence="4 5" key="1">
    <citation type="submission" date="2024-04" db="EMBL/GenBank/DDBJ databases">
        <title>Dissimilatory iodate-reducing microorganisms contribute to the enrichment of iodine in groundwater.</title>
        <authorList>
            <person name="Jiang Z."/>
        </authorList>
    </citation>
    <scope>NUCLEOTIDE SEQUENCE [LARGE SCALE GENOMIC DNA]</scope>
    <source>
        <strain evidence="4 5">NCP973</strain>
    </source>
</reference>
<dbReference type="InterPro" id="IPR050810">
    <property type="entry name" value="Bact_Secretion_Sys_Channel"/>
</dbReference>
<protein>
    <submittedName>
        <fullName evidence="4">Type II and III secretion system protein</fullName>
    </submittedName>
</protein>
<name>A0ABZ2XFF4_9RHOO</name>
<organism evidence="4 5">
    <name type="scientific">Azonexus hydrophilus</name>
    <dbReference type="NCBI Taxonomy" id="418702"/>
    <lineage>
        <taxon>Bacteria</taxon>
        <taxon>Pseudomonadati</taxon>
        <taxon>Pseudomonadota</taxon>
        <taxon>Betaproteobacteria</taxon>
        <taxon>Rhodocyclales</taxon>
        <taxon>Azonexaceae</taxon>
        <taxon>Azonexus</taxon>
    </lineage>
</organism>
<dbReference type="InterPro" id="IPR004846">
    <property type="entry name" value="T2SS/T3SS_dom"/>
</dbReference>
<dbReference type="EMBL" id="CP151406">
    <property type="protein sequence ID" value="WZJ21286.1"/>
    <property type="molecule type" value="Genomic_DNA"/>
</dbReference>
<proteinExistence type="inferred from homology"/>
<dbReference type="RefSeq" id="WP_341743610.1">
    <property type="nucleotide sequence ID" value="NZ_CP151406.1"/>
</dbReference>
<evidence type="ECO:0000256" key="2">
    <source>
        <dbReference type="SAM" id="SignalP"/>
    </source>
</evidence>
<dbReference type="Proteomes" id="UP001479520">
    <property type="component" value="Chromosome"/>
</dbReference>